<dbReference type="Proteomes" id="UP001576774">
    <property type="component" value="Unassembled WGS sequence"/>
</dbReference>
<name>A0ABV4X5L5_9CYAN</name>
<organism evidence="2 3">
    <name type="scientific">Floridaenema aerugineum BLCC-F46</name>
    <dbReference type="NCBI Taxonomy" id="3153654"/>
    <lineage>
        <taxon>Bacteria</taxon>
        <taxon>Bacillati</taxon>
        <taxon>Cyanobacteriota</taxon>
        <taxon>Cyanophyceae</taxon>
        <taxon>Oscillatoriophycideae</taxon>
        <taxon>Aerosakkonematales</taxon>
        <taxon>Aerosakkonemataceae</taxon>
        <taxon>Floridanema</taxon>
        <taxon>Floridanema aerugineum</taxon>
    </lineage>
</organism>
<dbReference type="Gene3D" id="3.20.20.450">
    <property type="entry name" value="EAL domain"/>
    <property type="match status" value="1"/>
</dbReference>
<evidence type="ECO:0000313" key="2">
    <source>
        <dbReference type="EMBL" id="MFB2878063.1"/>
    </source>
</evidence>
<dbReference type="Pfam" id="PF00563">
    <property type="entry name" value="EAL"/>
    <property type="match status" value="1"/>
</dbReference>
<dbReference type="SUPFAM" id="SSF141868">
    <property type="entry name" value="EAL domain-like"/>
    <property type="match status" value="1"/>
</dbReference>
<keyword evidence="3" id="KW-1185">Reference proteome</keyword>
<reference evidence="2 3" key="1">
    <citation type="submission" date="2024-09" db="EMBL/GenBank/DDBJ databases">
        <title>Floridaenema gen nov. (Aerosakkonemataceae, Aerosakkonematales ord. nov., Cyanobacteria) from benthic tropical and subtropical fresh waters, with the description of four new species.</title>
        <authorList>
            <person name="Moretto J.A."/>
            <person name="Berthold D.E."/>
            <person name="Lefler F.W."/>
            <person name="Huang I.-S."/>
            <person name="Laughinghouse H. IV."/>
        </authorList>
    </citation>
    <scope>NUCLEOTIDE SEQUENCE [LARGE SCALE GENOMIC DNA]</scope>
    <source>
        <strain evidence="2 3">BLCC-F46</strain>
    </source>
</reference>
<feature type="domain" description="EAL" evidence="1">
    <location>
        <begin position="1"/>
        <end position="87"/>
    </location>
</feature>
<evidence type="ECO:0000259" key="1">
    <source>
        <dbReference type="PROSITE" id="PS50883"/>
    </source>
</evidence>
<dbReference type="PANTHER" id="PTHR33121">
    <property type="entry name" value="CYCLIC DI-GMP PHOSPHODIESTERASE PDEF"/>
    <property type="match status" value="1"/>
</dbReference>
<accession>A0ABV4X5L5</accession>
<dbReference type="PROSITE" id="PS50883">
    <property type="entry name" value="EAL"/>
    <property type="match status" value="1"/>
</dbReference>
<proteinExistence type="predicted"/>
<dbReference type="InterPro" id="IPR001633">
    <property type="entry name" value="EAL_dom"/>
</dbReference>
<dbReference type="InterPro" id="IPR035919">
    <property type="entry name" value="EAL_sf"/>
</dbReference>
<dbReference type="EMBL" id="JBHFNQ010000110">
    <property type="protein sequence ID" value="MFB2878063.1"/>
    <property type="molecule type" value="Genomic_DNA"/>
</dbReference>
<sequence>MKQFPLHSLKIDRSFVKDITFDPCDLAIASAIVALGKGLNINVVAEGVETEAQLECLRQLGCAEIQGYFFSPPLPAKDTIKLLKKHQSVPG</sequence>
<dbReference type="PANTHER" id="PTHR33121:SF70">
    <property type="entry name" value="SIGNALING PROTEIN YKOW"/>
    <property type="match status" value="1"/>
</dbReference>
<dbReference type="CDD" id="cd01948">
    <property type="entry name" value="EAL"/>
    <property type="match status" value="1"/>
</dbReference>
<protein>
    <submittedName>
        <fullName evidence="2">EAL domain-containing protein</fullName>
    </submittedName>
</protein>
<dbReference type="InterPro" id="IPR050706">
    <property type="entry name" value="Cyclic-di-GMP_PDE-like"/>
</dbReference>
<evidence type="ECO:0000313" key="3">
    <source>
        <dbReference type="Proteomes" id="UP001576774"/>
    </source>
</evidence>
<comment type="caution">
    <text evidence="2">The sequence shown here is derived from an EMBL/GenBank/DDBJ whole genome shotgun (WGS) entry which is preliminary data.</text>
</comment>
<dbReference type="RefSeq" id="WP_413271149.1">
    <property type="nucleotide sequence ID" value="NZ_JBHFNQ010000110.1"/>
</dbReference>
<gene>
    <name evidence="2" type="ORF">ACE1CC_14520</name>
</gene>